<dbReference type="CDD" id="cd06261">
    <property type="entry name" value="TM_PBP2"/>
    <property type="match status" value="1"/>
</dbReference>
<keyword evidence="6 7" id="KW-0472">Membrane</keyword>
<dbReference type="Proteomes" id="UP001501521">
    <property type="component" value="Unassembled WGS sequence"/>
</dbReference>
<reference evidence="10" key="1">
    <citation type="journal article" date="2019" name="Int. J. Syst. Evol. Microbiol.">
        <title>The Global Catalogue of Microorganisms (GCM) 10K type strain sequencing project: providing services to taxonomists for standard genome sequencing and annotation.</title>
        <authorList>
            <consortium name="The Broad Institute Genomics Platform"/>
            <consortium name="The Broad Institute Genome Sequencing Center for Infectious Disease"/>
            <person name="Wu L."/>
            <person name="Ma J."/>
        </authorList>
    </citation>
    <scope>NUCLEOTIDE SEQUENCE [LARGE SCALE GENOMIC DNA]</scope>
    <source>
        <strain evidence="10">JCM 19125</strain>
    </source>
</reference>
<comment type="similarity">
    <text evidence="7">Belongs to the binding-protein-dependent transport system permease family.</text>
</comment>
<evidence type="ECO:0000256" key="1">
    <source>
        <dbReference type="ARBA" id="ARBA00004651"/>
    </source>
</evidence>
<evidence type="ECO:0000256" key="6">
    <source>
        <dbReference type="ARBA" id="ARBA00023136"/>
    </source>
</evidence>
<comment type="subcellular location">
    <subcellularLocation>
        <location evidence="1 7">Cell membrane</location>
        <topology evidence="1 7">Multi-pass membrane protein</topology>
    </subcellularLocation>
</comment>
<feature type="transmembrane region" description="Helical" evidence="7">
    <location>
        <begin position="276"/>
        <end position="296"/>
    </location>
</feature>
<feature type="transmembrane region" description="Helical" evidence="7">
    <location>
        <begin position="157"/>
        <end position="177"/>
    </location>
</feature>
<dbReference type="InterPro" id="IPR000515">
    <property type="entry name" value="MetI-like"/>
</dbReference>
<evidence type="ECO:0000256" key="3">
    <source>
        <dbReference type="ARBA" id="ARBA00022475"/>
    </source>
</evidence>
<feature type="transmembrane region" description="Helical" evidence="7">
    <location>
        <begin position="211"/>
        <end position="234"/>
    </location>
</feature>
<keyword evidence="2 7" id="KW-0813">Transport</keyword>
<dbReference type="EMBL" id="BAABLV010000006">
    <property type="protein sequence ID" value="GAA4890445.1"/>
    <property type="molecule type" value="Genomic_DNA"/>
</dbReference>
<dbReference type="PANTHER" id="PTHR43744:SF9">
    <property type="entry name" value="POLYGALACTURONAN_RHAMNOGALACTURONAN TRANSPORT SYSTEM PERMEASE PROTEIN YTCP"/>
    <property type="match status" value="1"/>
</dbReference>
<evidence type="ECO:0000313" key="9">
    <source>
        <dbReference type="EMBL" id="GAA4890445.1"/>
    </source>
</evidence>
<keyword evidence="3" id="KW-1003">Cell membrane</keyword>
<comment type="caution">
    <text evidence="9">The sequence shown here is derived from an EMBL/GenBank/DDBJ whole genome shotgun (WGS) entry which is preliminary data.</text>
</comment>
<feature type="domain" description="ABC transmembrane type-1" evidence="8">
    <location>
        <begin position="90"/>
        <end position="294"/>
    </location>
</feature>
<keyword evidence="5 7" id="KW-1133">Transmembrane helix</keyword>
<evidence type="ECO:0000256" key="5">
    <source>
        <dbReference type="ARBA" id="ARBA00022989"/>
    </source>
</evidence>
<evidence type="ECO:0000313" key="10">
    <source>
        <dbReference type="Proteomes" id="UP001501521"/>
    </source>
</evidence>
<dbReference type="PROSITE" id="PS50928">
    <property type="entry name" value="ABC_TM1"/>
    <property type="match status" value="1"/>
</dbReference>
<organism evidence="9 10">
    <name type="scientific">Tessaracoccus lubricantis</name>
    <dbReference type="NCBI Taxonomy" id="545543"/>
    <lineage>
        <taxon>Bacteria</taxon>
        <taxon>Bacillati</taxon>
        <taxon>Actinomycetota</taxon>
        <taxon>Actinomycetes</taxon>
        <taxon>Propionibacteriales</taxon>
        <taxon>Propionibacteriaceae</taxon>
        <taxon>Tessaracoccus</taxon>
    </lineage>
</organism>
<feature type="transmembrane region" description="Helical" evidence="7">
    <location>
        <begin position="94"/>
        <end position="113"/>
    </location>
</feature>
<proteinExistence type="inferred from homology"/>
<feature type="transmembrane region" description="Helical" evidence="7">
    <location>
        <begin position="125"/>
        <end position="145"/>
    </location>
</feature>
<dbReference type="Pfam" id="PF00528">
    <property type="entry name" value="BPD_transp_1"/>
    <property type="match status" value="1"/>
</dbReference>
<dbReference type="InterPro" id="IPR035906">
    <property type="entry name" value="MetI-like_sf"/>
</dbReference>
<evidence type="ECO:0000256" key="7">
    <source>
        <dbReference type="RuleBase" id="RU363032"/>
    </source>
</evidence>
<feature type="transmembrane region" description="Helical" evidence="7">
    <location>
        <begin position="29"/>
        <end position="50"/>
    </location>
</feature>
<gene>
    <name evidence="9" type="ORF">GCM10025789_03690</name>
</gene>
<name>A0ABP9F224_9ACTN</name>
<dbReference type="Gene3D" id="1.10.3720.10">
    <property type="entry name" value="MetI-like"/>
    <property type="match status" value="1"/>
</dbReference>
<evidence type="ECO:0000259" key="8">
    <source>
        <dbReference type="PROSITE" id="PS50928"/>
    </source>
</evidence>
<dbReference type="SUPFAM" id="SSF161098">
    <property type="entry name" value="MetI-like"/>
    <property type="match status" value="1"/>
</dbReference>
<dbReference type="PANTHER" id="PTHR43744">
    <property type="entry name" value="ABC TRANSPORTER PERMEASE PROTEIN MG189-RELATED-RELATED"/>
    <property type="match status" value="1"/>
</dbReference>
<protein>
    <submittedName>
        <fullName evidence="9">Carbohydrate ABC transporter permease</fullName>
    </submittedName>
</protein>
<keyword evidence="10" id="KW-1185">Reference proteome</keyword>
<evidence type="ECO:0000256" key="4">
    <source>
        <dbReference type="ARBA" id="ARBA00022692"/>
    </source>
</evidence>
<sequence length="310" mass="34176">MTATTAPLPLSPKKRDGVLTRMADPTFNVVTVGLLLLAAAAIIYPLYFIVIASVSDPNLIAQGKVWLLPQGFTLEGYQTLFKNDALIRGFGNSLLYTGVGTFVSVSIILCTGYALSRRDMPGRNLFMILFIITMFFDGGLIARYLVVRDLGLLNTMWAVILPGAVGVWNLIIARTFFETNVPSELREAAQIDGANDFRFFFKVALPLTKPLIALMAMTHIVAYWNSYFDAMIYLNDESMYPLQLVLRNVLIQSQASASLDTGSIDSYAAAQRLGELIKYGMIVVSTVPLLILFPFLQKYFVKGATLGALK</sequence>
<keyword evidence="4 7" id="KW-0812">Transmembrane</keyword>
<accession>A0ABP9F224</accession>
<evidence type="ECO:0000256" key="2">
    <source>
        <dbReference type="ARBA" id="ARBA00022448"/>
    </source>
</evidence>
<dbReference type="RefSeq" id="WP_345578112.1">
    <property type="nucleotide sequence ID" value="NZ_BAABLV010000006.1"/>
</dbReference>